<evidence type="ECO:0000256" key="1">
    <source>
        <dbReference type="ARBA" id="ARBA00004141"/>
    </source>
</evidence>
<sequence length="597" mass="68404">MKKNKDYKGEVFFNFLKICLLIFLFLRPYFDGFSHTSFNHISSLVLFIIFIISIIMMRKNLVFSPSQVAFFLFIGICGFLLFLWPTWYRSAREISYLFGLVTIWVVFKMVFDEKDFPSITVALFSMLAVIIIYGIDQYFGGLEMTKQYIMQHPELIRNMSDTYLQRMASNRIFSRFVYPNTFAGYLLILYPVVLFSIFYYKKPLTRVVCGILLALILPVFAATESMGGWFCFVIVSVLILLYLIVPKRFYFYWCFALLIVCSIFVYMGIQIGFLPKIGSLADRINYWISATNIFRKNPVYGIGPGNFSQFHLMFKVPGAMEAKFAHNIIFEIAACTGIVGIVFFLATGIFFILRNLRNFLYSDNLLLTGFIFGVIGFFLHCLVDFDYANPAITAIAFAFLGIIESVPDKHDISSGLTKFFAGGMIIAGVLASTVEIKTLQVDKIIENIKAGEYRQENPIQVLEQASRIYPEPELFFIEGEIFVSAFEATSSVELANMAITSYKKAIKLNPDSSKYHRALARILVKLNRNEEAEKEFLEAIKNYPTKALYNLELGLFYRKIGEEQKAKIYLEKARDLPASSVDEAEIIKKEIKNGEDF</sequence>
<feature type="transmembrane region" description="Helical" evidence="5">
    <location>
        <begin position="250"/>
        <end position="273"/>
    </location>
</feature>
<dbReference type="Pfam" id="PF13181">
    <property type="entry name" value="TPR_8"/>
    <property type="match status" value="1"/>
</dbReference>
<comment type="caution">
    <text evidence="7">The sequence shown here is derived from an EMBL/GenBank/DDBJ whole genome shotgun (WGS) entry which is preliminary data.</text>
</comment>
<dbReference type="PANTHER" id="PTHR37422:SF13">
    <property type="entry name" value="LIPOPOLYSACCHARIDE BIOSYNTHESIS PROTEIN PA4999-RELATED"/>
    <property type="match status" value="1"/>
</dbReference>
<feature type="transmembrane region" description="Helical" evidence="5">
    <location>
        <begin position="68"/>
        <end position="88"/>
    </location>
</feature>
<dbReference type="InterPro" id="IPR007016">
    <property type="entry name" value="O-antigen_ligase-rel_domated"/>
</dbReference>
<feature type="transmembrane region" description="Helical" evidence="5">
    <location>
        <begin position="419"/>
        <end position="436"/>
    </location>
</feature>
<dbReference type="Gene3D" id="1.25.40.10">
    <property type="entry name" value="Tetratricopeptide repeat domain"/>
    <property type="match status" value="1"/>
</dbReference>
<dbReference type="PANTHER" id="PTHR37422">
    <property type="entry name" value="TEICHURONIC ACID BIOSYNTHESIS PROTEIN TUAE"/>
    <property type="match status" value="1"/>
</dbReference>
<feature type="transmembrane region" description="Helical" evidence="5">
    <location>
        <begin position="391"/>
        <end position="407"/>
    </location>
</feature>
<feature type="transmembrane region" description="Helical" evidence="5">
    <location>
        <begin position="118"/>
        <end position="135"/>
    </location>
</feature>
<dbReference type="Pfam" id="PF04932">
    <property type="entry name" value="Wzy_C"/>
    <property type="match status" value="1"/>
</dbReference>
<evidence type="ECO:0000313" key="7">
    <source>
        <dbReference type="EMBL" id="OQB71755.1"/>
    </source>
</evidence>
<dbReference type="Pfam" id="PF13432">
    <property type="entry name" value="TPR_16"/>
    <property type="match status" value="1"/>
</dbReference>
<keyword evidence="3 5" id="KW-1133">Transmembrane helix</keyword>
<feature type="transmembrane region" description="Helical" evidence="5">
    <location>
        <begin position="328"/>
        <end position="353"/>
    </location>
</feature>
<accession>A0A1V6C4G8</accession>
<dbReference type="SUPFAM" id="SSF48452">
    <property type="entry name" value="TPR-like"/>
    <property type="match status" value="1"/>
</dbReference>
<keyword evidence="4 5" id="KW-0472">Membrane</keyword>
<evidence type="ECO:0000256" key="2">
    <source>
        <dbReference type="ARBA" id="ARBA00022692"/>
    </source>
</evidence>
<keyword evidence="2 5" id="KW-0812">Transmembrane</keyword>
<reference evidence="7" key="1">
    <citation type="submission" date="2017-02" db="EMBL/GenBank/DDBJ databases">
        <title>Delving into the versatile metabolic prowess of the omnipresent phylum Bacteroidetes.</title>
        <authorList>
            <person name="Nobu M.K."/>
            <person name="Mei R."/>
            <person name="Narihiro T."/>
            <person name="Kuroda K."/>
            <person name="Liu W.-T."/>
        </authorList>
    </citation>
    <scope>NUCLEOTIDE SEQUENCE</scope>
    <source>
        <strain evidence="7">ADurb.Bin131</strain>
    </source>
</reference>
<feature type="transmembrane region" description="Helical" evidence="5">
    <location>
        <begin position="12"/>
        <end position="30"/>
    </location>
</feature>
<organism evidence="7">
    <name type="scientific">candidate division TA06 bacterium ADurb.Bin131</name>
    <dbReference type="NCBI Taxonomy" id="1852827"/>
    <lineage>
        <taxon>Bacteria</taxon>
        <taxon>Bacteria division TA06</taxon>
    </lineage>
</organism>
<dbReference type="AlphaFoldDB" id="A0A1V6C4G8"/>
<evidence type="ECO:0000259" key="6">
    <source>
        <dbReference type="Pfam" id="PF04932"/>
    </source>
</evidence>
<comment type="subcellular location">
    <subcellularLocation>
        <location evidence="1">Membrane</location>
        <topology evidence="1">Multi-pass membrane protein</topology>
    </subcellularLocation>
</comment>
<feature type="transmembrane region" description="Helical" evidence="5">
    <location>
        <begin position="94"/>
        <end position="111"/>
    </location>
</feature>
<feature type="domain" description="O-antigen ligase-related" evidence="6">
    <location>
        <begin position="212"/>
        <end position="345"/>
    </location>
</feature>
<dbReference type="EMBL" id="MWDQ01000150">
    <property type="protein sequence ID" value="OQB71755.1"/>
    <property type="molecule type" value="Genomic_DNA"/>
</dbReference>
<dbReference type="InterPro" id="IPR011990">
    <property type="entry name" value="TPR-like_helical_dom_sf"/>
</dbReference>
<protein>
    <submittedName>
        <fullName evidence="7">Tetratricopeptide repeat protein</fullName>
    </submittedName>
</protein>
<feature type="transmembrane region" description="Helical" evidence="5">
    <location>
        <begin position="365"/>
        <end position="385"/>
    </location>
</feature>
<name>A0A1V6C4G8_UNCT6</name>
<evidence type="ECO:0000256" key="5">
    <source>
        <dbReference type="SAM" id="Phobius"/>
    </source>
</evidence>
<feature type="transmembrane region" description="Helical" evidence="5">
    <location>
        <begin position="227"/>
        <end position="245"/>
    </location>
</feature>
<dbReference type="Proteomes" id="UP000485562">
    <property type="component" value="Unassembled WGS sequence"/>
</dbReference>
<feature type="transmembrane region" description="Helical" evidence="5">
    <location>
        <begin position="176"/>
        <end position="197"/>
    </location>
</feature>
<feature type="transmembrane region" description="Helical" evidence="5">
    <location>
        <begin position="36"/>
        <end position="56"/>
    </location>
</feature>
<dbReference type="InterPro" id="IPR051533">
    <property type="entry name" value="WaaL-like"/>
</dbReference>
<evidence type="ECO:0000256" key="3">
    <source>
        <dbReference type="ARBA" id="ARBA00022989"/>
    </source>
</evidence>
<gene>
    <name evidence="7" type="ORF">BWX89_01676</name>
</gene>
<proteinExistence type="predicted"/>
<feature type="transmembrane region" description="Helical" evidence="5">
    <location>
        <begin position="204"/>
        <end position="221"/>
    </location>
</feature>
<evidence type="ECO:0000256" key="4">
    <source>
        <dbReference type="ARBA" id="ARBA00023136"/>
    </source>
</evidence>
<dbReference type="InterPro" id="IPR019734">
    <property type="entry name" value="TPR_rpt"/>
</dbReference>
<dbReference type="GO" id="GO:0016020">
    <property type="term" value="C:membrane"/>
    <property type="evidence" value="ECO:0007669"/>
    <property type="project" value="UniProtKB-SubCell"/>
</dbReference>